<dbReference type="PANTHER" id="PTHR30188">
    <property type="entry name" value="ABC TRANSPORTER PERMEASE PROTEIN-RELATED"/>
    <property type="match status" value="1"/>
</dbReference>
<proteinExistence type="predicted"/>
<keyword evidence="2" id="KW-1133">Transmembrane helix</keyword>
<feature type="transmembrane region" description="Helical" evidence="2">
    <location>
        <begin position="119"/>
        <end position="142"/>
    </location>
</feature>
<evidence type="ECO:0000313" key="4">
    <source>
        <dbReference type="Proteomes" id="UP000198348"/>
    </source>
</evidence>
<name>A0A238ZFB4_9PSEU</name>
<feature type="transmembrane region" description="Helical" evidence="2">
    <location>
        <begin position="218"/>
        <end position="241"/>
    </location>
</feature>
<gene>
    <name evidence="3" type="ORF">SAMN06265360_12137</name>
</gene>
<accession>A0A238ZFB4</accession>
<dbReference type="AlphaFoldDB" id="A0A238ZFB4"/>
<dbReference type="RefSeq" id="WP_245818826.1">
    <property type="nucleotide sequence ID" value="NZ_FZNW01000021.1"/>
</dbReference>
<evidence type="ECO:0000256" key="1">
    <source>
        <dbReference type="SAM" id="MobiDB-lite"/>
    </source>
</evidence>
<dbReference type="PANTHER" id="PTHR30188:SF4">
    <property type="entry name" value="PROTEIN TRIGALACTOSYLDIACYLGLYCEROL 1, CHLOROPLASTIC"/>
    <property type="match status" value="1"/>
</dbReference>
<dbReference type="InterPro" id="IPR030802">
    <property type="entry name" value="Permease_MalE"/>
</dbReference>
<reference evidence="4" key="1">
    <citation type="submission" date="2017-06" db="EMBL/GenBank/DDBJ databases">
        <authorList>
            <person name="Varghese N."/>
            <person name="Submissions S."/>
        </authorList>
    </citation>
    <scope>NUCLEOTIDE SEQUENCE [LARGE SCALE GENOMIC DNA]</scope>
    <source>
        <strain evidence="4">DSM 45207</strain>
    </source>
</reference>
<keyword evidence="4" id="KW-1185">Reference proteome</keyword>
<dbReference type="Pfam" id="PF02405">
    <property type="entry name" value="MlaE"/>
    <property type="match status" value="1"/>
</dbReference>
<evidence type="ECO:0000256" key="2">
    <source>
        <dbReference type="SAM" id="Phobius"/>
    </source>
</evidence>
<feature type="transmembrane region" description="Helical" evidence="2">
    <location>
        <begin position="253"/>
        <end position="279"/>
    </location>
</feature>
<dbReference type="GO" id="GO:0005548">
    <property type="term" value="F:phospholipid transporter activity"/>
    <property type="evidence" value="ECO:0007669"/>
    <property type="project" value="TreeGrafter"/>
</dbReference>
<feature type="transmembrane region" description="Helical" evidence="2">
    <location>
        <begin position="73"/>
        <end position="99"/>
    </location>
</feature>
<sequence length="287" mass="30219">MTSAADTGEQQGDEQPASPARQRTTRWMGSVAVPIAEAGAMAIFSGKTIWSALRYPLGYWGEVRDQIFLTIKLCWFPLIVSTTVFGLGAGGIQAGHLTTLFGVPERLGGLAVLGSIREFAPWINAMVIAGVMGTAITADLGARRIREELDAMQVLGVDPIRTLVVPRVVAMTIVTALFNLVALVFGVIGIFIGAVAISGASSAGFYSQFFANATTTDVWASVAKTAIFGLIVGLVCCYKGYLAGGGPIGVGRAVNQAVVIAFAAIWIFNAVFTTILLGLNPHMMVFK</sequence>
<dbReference type="GO" id="GO:0043190">
    <property type="term" value="C:ATP-binding cassette (ABC) transporter complex"/>
    <property type="evidence" value="ECO:0007669"/>
    <property type="project" value="InterPro"/>
</dbReference>
<feature type="region of interest" description="Disordered" evidence="1">
    <location>
        <begin position="1"/>
        <end position="25"/>
    </location>
</feature>
<keyword evidence="2" id="KW-0472">Membrane</keyword>
<feature type="transmembrane region" description="Helical" evidence="2">
    <location>
        <begin position="168"/>
        <end position="198"/>
    </location>
</feature>
<protein>
    <submittedName>
        <fullName evidence="3">Phospholipid/cholesterol/gamma-HCH transport system permease protein</fullName>
    </submittedName>
</protein>
<dbReference type="Proteomes" id="UP000198348">
    <property type="component" value="Unassembled WGS sequence"/>
</dbReference>
<organism evidence="3 4">
    <name type="scientific">Haloechinothrix alba</name>
    <dbReference type="NCBI Taxonomy" id="664784"/>
    <lineage>
        <taxon>Bacteria</taxon>
        <taxon>Bacillati</taxon>
        <taxon>Actinomycetota</taxon>
        <taxon>Actinomycetes</taxon>
        <taxon>Pseudonocardiales</taxon>
        <taxon>Pseudonocardiaceae</taxon>
        <taxon>Haloechinothrix</taxon>
    </lineage>
</organism>
<keyword evidence="2" id="KW-0812">Transmembrane</keyword>
<dbReference type="EMBL" id="FZNW01000021">
    <property type="protein sequence ID" value="SNR82166.1"/>
    <property type="molecule type" value="Genomic_DNA"/>
</dbReference>
<feature type="compositionally biased region" description="Polar residues" evidence="1">
    <location>
        <begin position="1"/>
        <end position="10"/>
    </location>
</feature>
<evidence type="ECO:0000313" key="3">
    <source>
        <dbReference type="EMBL" id="SNR82166.1"/>
    </source>
</evidence>